<dbReference type="GO" id="GO:0008270">
    <property type="term" value="F:zinc ion binding"/>
    <property type="evidence" value="ECO:0007669"/>
    <property type="project" value="UniProtKB-KW"/>
</dbReference>
<dbReference type="GO" id="GO:0000209">
    <property type="term" value="P:protein polyubiquitination"/>
    <property type="evidence" value="ECO:0007669"/>
    <property type="project" value="TreeGrafter"/>
</dbReference>
<dbReference type="PROSITE" id="PS00518">
    <property type="entry name" value="ZF_RING_1"/>
    <property type="match status" value="1"/>
</dbReference>
<keyword evidence="3" id="KW-0862">Zinc</keyword>
<dbReference type="Proteomes" id="UP000298061">
    <property type="component" value="Unassembled WGS sequence"/>
</dbReference>
<dbReference type="InterPro" id="IPR051438">
    <property type="entry name" value="RNF_E3_ubiq-protein_ligase"/>
</dbReference>
<keyword evidence="9" id="KW-1185">Reference proteome</keyword>
<feature type="region of interest" description="Disordered" evidence="6">
    <location>
        <begin position="1"/>
        <end position="77"/>
    </location>
</feature>
<organism evidence="8 9">
    <name type="scientific">Hericium alpestre</name>
    <dbReference type="NCBI Taxonomy" id="135208"/>
    <lineage>
        <taxon>Eukaryota</taxon>
        <taxon>Fungi</taxon>
        <taxon>Dikarya</taxon>
        <taxon>Basidiomycota</taxon>
        <taxon>Agaricomycotina</taxon>
        <taxon>Agaricomycetes</taxon>
        <taxon>Russulales</taxon>
        <taxon>Hericiaceae</taxon>
        <taxon>Hericium</taxon>
    </lineage>
</organism>
<reference evidence="8 9" key="1">
    <citation type="submission" date="2019-02" db="EMBL/GenBank/DDBJ databases">
        <title>Genome sequencing of the rare red list fungi Hericium alpestre (H. flagellum).</title>
        <authorList>
            <person name="Buettner E."/>
            <person name="Kellner H."/>
        </authorList>
    </citation>
    <scope>NUCLEOTIDE SEQUENCE [LARGE SCALE GENOMIC DNA]</scope>
    <source>
        <strain evidence="8 9">DSM 108284</strain>
    </source>
</reference>
<dbReference type="AlphaFoldDB" id="A0A4Y9ZWQ9"/>
<dbReference type="SMART" id="SM00184">
    <property type="entry name" value="RING"/>
    <property type="match status" value="1"/>
</dbReference>
<name>A0A4Y9ZWQ9_9AGAM</name>
<dbReference type="InterPro" id="IPR017907">
    <property type="entry name" value="Znf_RING_CS"/>
</dbReference>
<dbReference type="Gene3D" id="3.30.40.10">
    <property type="entry name" value="Zinc/RING finger domain, C3HC4 (zinc finger)"/>
    <property type="match status" value="1"/>
</dbReference>
<proteinExistence type="predicted"/>
<evidence type="ECO:0000256" key="2">
    <source>
        <dbReference type="ARBA" id="ARBA00022771"/>
    </source>
</evidence>
<feature type="domain" description="RING-type" evidence="7">
    <location>
        <begin position="158"/>
        <end position="243"/>
    </location>
</feature>
<dbReference type="EMBL" id="SFCI01000787">
    <property type="protein sequence ID" value="TFY77939.1"/>
    <property type="molecule type" value="Genomic_DNA"/>
</dbReference>
<accession>A0A4Y9ZWQ9</accession>
<dbReference type="GO" id="GO:0061630">
    <property type="term" value="F:ubiquitin protein ligase activity"/>
    <property type="evidence" value="ECO:0007669"/>
    <property type="project" value="TreeGrafter"/>
</dbReference>
<evidence type="ECO:0000256" key="3">
    <source>
        <dbReference type="ARBA" id="ARBA00022833"/>
    </source>
</evidence>
<dbReference type="SUPFAM" id="SSF57850">
    <property type="entry name" value="RING/U-box"/>
    <property type="match status" value="1"/>
</dbReference>
<evidence type="ECO:0000313" key="8">
    <source>
        <dbReference type="EMBL" id="TFY77939.1"/>
    </source>
</evidence>
<dbReference type="OrthoDB" id="3219336at2759"/>
<dbReference type="PANTHER" id="PTHR46016:SF1">
    <property type="entry name" value="RING-TYPE DOMAIN-CONTAINING PROTEIN"/>
    <property type="match status" value="1"/>
</dbReference>
<dbReference type="InterPro" id="IPR013083">
    <property type="entry name" value="Znf_RING/FYVE/PHD"/>
</dbReference>
<dbReference type="InterPro" id="IPR001841">
    <property type="entry name" value="Znf_RING"/>
</dbReference>
<comment type="caution">
    <text evidence="8">The sequence shown here is derived from an EMBL/GenBank/DDBJ whole genome shotgun (WGS) entry which is preliminary data.</text>
</comment>
<keyword evidence="2 4" id="KW-0863">Zinc-finger</keyword>
<dbReference type="STRING" id="135208.A0A4Y9ZWQ9"/>
<evidence type="ECO:0000256" key="6">
    <source>
        <dbReference type="SAM" id="MobiDB-lite"/>
    </source>
</evidence>
<feature type="compositionally biased region" description="Basic residues" evidence="6">
    <location>
        <begin position="21"/>
        <end position="32"/>
    </location>
</feature>
<dbReference type="PANTHER" id="PTHR46016">
    <property type="entry name" value="ZINC FINGER, RING/FYVE/PHD-TYPE"/>
    <property type="match status" value="1"/>
</dbReference>
<evidence type="ECO:0000256" key="4">
    <source>
        <dbReference type="PROSITE-ProRule" id="PRU00175"/>
    </source>
</evidence>
<evidence type="ECO:0000313" key="9">
    <source>
        <dbReference type="Proteomes" id="UP000298061"/>
    </source>
</evidence>
<evidence type="ECO:0000256" key="1">
    <source>
        <dbReference type="ARBA" id="ARBA00022723"/>
    </source>
</evidence>
<protein>
    <recommendedName>
        <fullName evidence="7">RING-type domain-containing protein</fullName>
    </recommendedName>
</protein>
<sequence length="284" mass="31634">MPKPAPVPFEISSDEETSTRTPRRRRNTAPRRSKPEAIVISSDDEDGGRGPFRFRYVGSTEGRPPKDGRRSAVGNEGLINDDSEEIAMYEARLESYELEVAKLRQRKEELAETASQAAATRFRMEDEVLQLKAELGMEKTVTHDDCRLFQALADITSCDICSERMSKPVTLDCGHTFCQPCVSSWFRTIEEQHKDLYPQYDPTTAVPAPDAALLRHLIPLNRVLLTEIAEENPRPPYTCPICRKAVGRPVECFKLRAVVDAVADAATAQMKSGSKSSSGIGFDI</sequence>
<dbReference type="Pfam" id="PF15227">
    <property type="entry name" value="zf-C3HC4_4"/>
    <property type="match status" value="1"/>
</dbReference>
<dbReference type="GO" id="GO:0006511">
    <property type="term" value="P:ubiquitin-dependent protein catabolic process"/>
    <property type="evidence" value="ECO:0007669"/>
    <property type="project" value="TreeGrafter"/>
</dbReference>
<keyword evidence="1" id="KW-0479">Metal-binding</keyword>
<evidence type="ECO:0000259" key="7">
    <source>
        <dbReference type="PROSITE" id="PS50089"/>
    </source>
</evidence>
<evidence type="ECO:0000256" key="5">
    <source>
        <dbReference type="SAM" id="Coils"/>
    </source>
</evidence>
<gene>
    <name evidence="8" type="ORF">EWM64_g6072</name>
</gene>
<keyword evidence="5" id="KW-0175">Coiled coil</keyword>
<feature type="coiled-coil region" evidence="5">
    <location>
        <begin position="79"/>
        <end position="120"/>
    </location>
</feature>
<dbReference type="PROSITE" id="PS50089">
    <property type="entry name" value="ZF_RING_2"/>
    <property type="match status" value="1"/>
</dbReference>